<evidence type="ECO:0000256" key="11">
    <source>
        <dbReference type="RuleBase" id="RU368121"/>
    </source>
</evidence>
<evidence type="ECO:0000256" key="6">
    <source>
        <dbReference type="ARBA" id="ARBA00022692"/>
    </source>
</evidence>
<dbReference type="Pfam" id="PF02709">
    <property type="entry name" value="Glyco_transf_7C"/>
    <property type="match status" value="1"/>
</dbReference>
<dbReference type="OMA" id="QNGMSKI"/>
<dbReference type="AlphaFoldDB" id="A0A6P4I2M9"/>
<sequence length="405" mass="45846">MFLFTKANLIRILAGAICLLLVLNFVGFRTDGASSTSLSKLSIRRVHKYAHIYGNASNGEGSARLPAAPLALSKEREQEKEREQGLHGAPNSTLMTVIAIANFTSIPQDLSRFPLSTHKPLPTLGQKSTSALLLANCTDPDPRDGGPVTPNTTLESLDVIEAELGPLLRPGGAFQPDNCNPQHHVAIVVPFRDRYAHLSVFLRNIHPFLMRQRIAYRIFIVEQTNGKPFNRAAMMNIGYLEALKLYQWDCFIFHDVDLLPLDDRNLYNCPRQPRHMSVAIDTLNFRLPYRSIFGGVSAMTREHFQAVNGFSNSFFGWGGEDDDMSNRLKHANLFISRYPVNIARYKMLKHQKEKANPKRYENLQNGMSKIEQDGINSIKYAIYSIKEFPTFTWYLAELKNSERKS</sequence>
<dbReference type="OrthoDB" id="10038994at2759"/>
<keyword evidence="14" id="KW-1185">Reference proteome</keyword>
<evidence type="ECO:0000259" key="13">
    <source>
        <dbReference type="Pfam" id="PF13733"/>
    </source>
</evidence>
<evidence type="ECO:0000256" key="2">
    <source>
        <dbReference type="ARBA" id="ARBA00004922"/>
    </source>
</evidence>
<reference evidence="14" key="1">
    <citation type="submission" date="2025-05" db="UniProtKB">
        <authorList>
            <consortium name="RefSeq"/>
        </authorList>
    </citation>
    <scope>NUCLEOTIDE SEQUENCE [LARGE SCALE GENOMIC DNA]</scope>
    <source>
        <strain evidence="14">14028-0561.14</strain>
    </source>
</reference>
<evidence type="ECO:0000256" key="7">
    <source>
        <dbReference type="ARBA" id="ARBA00022968"/>
    </source>
</evidence>
<evidence type="ECO:0000256" key="10">
    <source>
        <dbReference type="ARBA" id="ARBA00023180"/>
    </source>
</evidence>
<comment type="similarity">
    <text evidence="3 11">Belongs to the glycosyltransferase 7 family.</text>
</comment>
<dbReference type="GO" id="GO:0033842">
    <property type="term" value="F:N-acetyl-beta-glucosaminyl-derivative 4-beta-N-acetylgalactosaminyltransferase activity"/>
    <property type="evidence" value="ECO:0007669"/>
    <property type="project" value="TreeGrafter"/>
</dbReference>
<evidence type="ECO:0000259" key="12">
    <source>
        <dbReference type="Pfam" id="PF02709"/>
    </source>
</evidence>
<evidence type="ECO:0000256" key="8">
    <source>
        <dbReference type="ARBA" id="ARBA00022989"/>
    </source>
</evidence>
<dbReference type="CDD" id="cd00899">
    <property type="entry name" value="b4GalT"/>
    <property type="match status" value="1"/>
</dbReference>
<comment type="subcellular location">
    <subcellularLocation>
        <location evidence="1">Membrane</location>
        <topology evidence="1">Single-pass type II membrane protein</topology>
    </subcellularLocation>
</comment>
<feature type="domain" description="Galactosyltransferase C-terminal" evidence="12">
    <location>
        <begin position="274"/>
        <end position="351"/>
    </location>
</feature>
<evidence type="ECO:0000256" key="9">
    <source>
        <dbReference type="ARBA" id="ARBA00023136"/>
    </source>
</evidence>
<keyword evidence="5 11" id="KW-0808">Transferase</keyword>
<reference evidence="15" key="2">
    <citation type="submission" date="2025-08" db="UniProtKB">
        <authorList>
            <consortium name="RefSeq"/>
        </authorList>
    </citation>
    <scope>IDENTIFICATION</scope>
    <source>
        <strain evidence="15">14028-0561.14</strain>
        <tissue evidence="15">Whole fly</tissue>
    </source>
</reference>
<dbReference type="GO" id="GO:0005975">
    <property type="term" value="P:carbohydrate metabolic process"/>
    <property type="evidence" value="ECO:0007669"/>
    <property type="project" value="InterPro"/>
</dbReference>
<dbReference type="SUPFAM" id="SSF53448">
    <property type="entry name" value="Nucleotide-diphospho-sugar transferases"/>
    <property type="match status" value="1"/>
</dbReference>
<accession>A0A6P4I2M9</accession>
<evidence type="ECO:0000313" key="15">
    <source>
        <dbReference type="RefSeq" id="XP_017022395.1"/>
    </source>
</evidence>
<gene>
    <name evidence="15" type="primary">beta4GalNAcTA</name>
</gene>
<dbReference type="GO" id="GO:0005794">
    <property type="term" value="C:Golgi apparatus"/>
    <property type="evidence" value="ECO:0007669"/>
    <property type="project" value="TreeGrafter"/>
</dbReference>
<proteinExistence type="inferred from homology"/>
<dbReference type="Proteomes" id="UP001652661">
    <property type="component" value="Chromosome 2R"/>
</dbReference>
<keyword evidence="9" id="KW-0472">Membrane</keyword>
<dbReference type="RefSeq" id="XP_017022395.1">
    <property type="nucleotide sequence ID" value="XM_017166906.3"/>
</dbReference>
<dbReference type="InterPro" id="IPR027995">
    <property type="entry name" value="Galactosyl_T_N"/>
</dbReference>
<protein>
    <submittedName>
        <fullName evidence="15">Beta-1,4-N-acetylgalactosaminyltransferase bre-4</fullName>
    </submittedName>
</protein>
<comment type="pathway">
    <text evidence="2 11">Protein modification; protein glycosylation.</text>
</comment>
<keyword evidence="8" id="KW-1133">Transmembrane helix</keyword>
<dbReference type="PRINTS" id="PR02050">
    <property type="entry name" value="B14GALTRFASE"/>
</dbReference>
<dbReference type="GO" id="GO:0008378">
    <property type="term" value="F:galactosyltransferase activity"/>
    <property type="evidence" value="ECO:0007669"/>
    <property type="project" value="TreeGrafter"/>
</dbReference>
<dbReference type="GO" id="GO:0016020">
    <property type="term" value="C:membrane"/>
    <property type="evidence" value="ECO:0007669"/>
    <property type="project" value="UniProtKB-SubCell"/>
</dbReference>
<keyword evidence="7 11" id="KW-0735">Signal-anchor</keyword>
<dbReference type="UniPathway" id="UPA00378"/>
<dbReference type="FunFam" id="3.90.550.10:FF:000213">
    <property type="entry name" value="Blast:Beta-1,4-N-acetylgalactosaminyltransferase bre-4"/>
    <property type="match status" value="1"/>
</dbReference>
<dbReference type="InterPro" id="IPR027791">
    <property type="entry name" value="Galactosyl_T_C"/>
</dbReference>
<dbReference type="InterPro" id="IPR029044">
    <property type="entry name" value="Nucleotide-diphossugar_trans"/>
</dbReference>
<dbReference type="Pfam" id="PF13733">
    <property type="entry name" value="Glyco_transf_7N"/>
    <property type="match status" value="1"/>
</dbReference>
<keyword evidence="6" id="KW-0812">Transmembrane</keyword>
<evidence type="ECO:0000256" key="3">
    <source>
        <dbReference type="ARBA" id="ARBA00005735"/>
    </source>
</evidence>
<keyword evidence="10 11" id="KW-0325">Glycoprotein</keyword>
<dbReference type="PANTHER" id="PTHR19300:SF57">
    <property type="entry name" value="BETA-1,4-N-ACETYLGALACTOSAMINYLTRANSFERASE"/>
    <property type="match status" value="1"/>
</dbReference>
<organism evidence="14 15">
    <name type="scientific">Drosophila kikkawai</name>
    <name type="common">Fruit fly</name>
    <dbReference type="NCBI Taxonomy" id="30033"/>
    <lineage>
        <taxon>Eukaryota</taxon>
        <taxon>Metazoa</taxon>
        <taxon>Ecdysozoa</taxon>
        <taxon>Arthropoda</taxon>
        <taxon>Hexapoda</taxon>
        <taxon>Insecta</taxon>
        <taxon>Pterygota</taxon>
        <taxon>Neoptera</taxon>
        <taxon>Endopterygota</taxon>
        <taxon>Diptera</taxon>
        <taxon>Brachycera</taxon>
        <taxon>Muscomorpha</taxon>
        <taxon>Ephydroidea</taxon>
        <taxon>Drosophilidae</taxon>
        <taxon>Drosophila</taxon>
        <taxon>Sophophora</taxon>
    </lineage>
</organism>
<dbReference type="Gene3D" id="3.90.550.10">
    <property type="entry name" value="Spore Coat Polysaccharide Biosynthesis Protein SpsA, Chain A"/>
    <property type="match status" value="1"/>
</dbReference>
<evidence type="ECO:0000256" key="4">
    <source>
        <dbReference type="ARBA" id="ARBA00022676"/>
    </source>
</evidence>
<feature type="domain" description="Galactosyltransferase N-terminal" evidence="13">
    <location>
        <begin position="139"/>
        <end position="270"/>
    </location>
</feature>
<name>A0A6P4I2M9_DROKI</name>
<dbReference type="PANTHER" id="PTHR19300">
    <property type="entry name" value="BETA-1,4-GALACTOSYLTRANSFERASE"/>
    <property type="match status" value="1"/>
</dbReference>
<evidence type="ECO:0000256" key="1">
    <source>
        <dbReference type="ARBA" id="ARBA00004606"/>
    </source>
</evidence>
<evidence type="ECO:0000313" key="14">
    <source>
        <dbReference type="Proteomes" id="UP001652661"/>
    </source>
</evidence>
<evidence type="ECO:0000256" key="5">
    <source>
        <dbReference type="ARBA" id="ARBA00022679"/>
    </source>
</evidence>
<keyword evidence="4 11" id="KW-0328">Glycosyltransferase</keyword>
<dbReference type="GO" id="GO:0006688">
    <property type="term" value="P:glycosphingolipid biosynthetic process"/>
    <property type="evidence" value="ECO:0007669"/>
    <property type="project" value="TreeGrafter"/>
</dbReference>
<dbReference type="InterPro" id="IPR003859">
    <property type="entry name" value="Galactosyl_T"/>
</dbReference>